<evidence type="ECO:0000313" key="3">
    <source>
        <dbReference type="Proteomes" id="UP001159363"/>
    </source>
</evidence>
<sequence>MLPDQNSYEALSLKNGLFVIMGSVNYMIVWRILQENLLYTYHFQQGEGLNVADSEPRHMLQQCAVFIHFFVFTLFTKEVGRTCDSIANYHNSHTWPNINPHDNYHQWSH</sequence>
<evidence type="ECO:0000313" key="2">
    <source>
        <dbReference type="EMBL" id="KAJ8875764.1"/>
    </source>
</evidence>
<evidence type="ECO:0000256" key="1">
    <source>
        <dbReference type="SAM" id="Phobius"/>
    </source>
</evidence>
<reference evidence="2 3" key="1">
    <citation type="submission" date="2023-02" db="EMBL/GenBank/DDBJ databases">
        <title>LHISI_Scaffold_Assembly.</title>
        <authorList>
            <person name="Stuart O.P."/>
            <person name="Cleave R."/>
            <person name="Magrath M.J.L."/>
            <person name="Mikheyev A.S."/>
        </authorList>
    </citation>
    <scope>NUCLEOTIDE SEQUENCE [LARGE SCALE GENOMIC DNA]</scope>
    <source>
        <strain evidence="2">Daus_M_001</strain>
        <tissue evidence="2">Leg muscle</tissue>
    </source>
</reference>
<feature type="transmembrane region" description="Helical" evidence="1">
    <location>
        <begin position="12"/>
        <end position="33"/>
    </location>
</feature>
<keyword evidence="1" id="KW-0472">Membrane</keyword>
<dbReference type="EMBL" id="JARBHB010000009">
    <property type="protein sequence ID" value="KAJ8875764.1"/>
    <property type="molecule type" value="Genomic_DNA"/>
</dbReference>
<accession>A0ABQ9GUP9</accession>
<keyword evidence="1" id="KW-1133">Transmembrane helix</keyword>
<protein>
    <submittedName>
        <fullName evidence="2">Uncharacterized protein</fullName>
    </submittedName>
</protein>
<keyword evidence="1" id="KW-0812">Transmembrane</keyword>
<organism evidence="2 3">
    <name type="scientific">Dryococelus australis</name>
    <dbReference type="NCBI Taxonomy" id="614101"/>
    <lineage>
        <taxon>Eukaryota</taxon>
        <taxon>Metazoa</taxon>
        <taxon>Ecdysozoa</taxon>
        <taxon>Arthropoda</taxon>
        <taxon>Hexapoda</taxon>
        <taxon>Insecta</taxon>
        <taxon>Pterygota</taxon>
        <taxon>Neoptera</taxon>
        <taxon>Polyneoptera</taxon>
        <taxon>Phasmatodea</taxon>
        <taxon>Verophasmatodea</taxon>
        <taxon>Anareolatae</taxon>
        <taxon>Phasmatidae</taxon>
        <taxon>Eurycanthinae</taxon>
        <taxon>Dryococelus</taxon>
    </lineage>
</organism>
<feature type="non-terminal residue" evidence="2">
    <location>
        <position position="109"/>
    </location>
</feature>
<proteinExistence type="predicted"/>
<dbReference type="Proteomes" id="UP001159363">
    <property type="component" value="Chromosome 8"/>
</dbReference>
<name>A0ABQ9GUP9_9NEOP</name>
<gene>
    <name evidence="2" type="ORF">PR048_023663</name>
</gene>
<keyword evidence="3" id="KW-1185">Reference proteome</keyword>
<comment type="caution">
    <text evidence="2">The sequence shown here is derived from an EMBL/GenBank/DDBJ whole genome shotgun (WGS) entry which is preliminary data.</text>
</comment>